<dbReference type="EMBL" id="MLJW01000191">
    <property type="protein sequence ID" value="OIQ94183.1"/>
    <property type="molecule type" value="Genomic_DNA"/>
</dbReference>
<dbReference type="InterPro" id="IPR010266">
    <property type="entry name" value="NnrS"/>
</dbReference>
<organism evidence="2">
    <name type="scientific">mine drainage metagenome</name>
    <dbReference type="NCBI Taxonomy" id="410659"/>
    <lineage>
        <taxon>unclassified sequences</taxon>
        <taxon>metagenomes</taxon>
        <taxon>ecological metagenomes</taxon>
    </lineage>
</organism>
<feature type="transmembrane region" description="Helical" evidence="1">
    <location>
        <begin position="223"/>
        <end position="244"/>
    </location>
</feature>
<feature type="transmembrane region" description="Helical" evidence="1">
    <location>
        <begin position="321"/>
        <end position="338"/>
    </location>
</feature>
<feature type="transmembrane region" description="Helical" evidence="1">
    <location>
        <begin position="285"/>
        <end position="309"/>
    </location>
</feature>
<feature type="transmembrane region" description="Helical" evidence="1">
    <location>
        <begin position="344"/>
        <end position="365"/>
    </location>
</feature>
<feature type="transmembrane region" description="Helical" evidence="1">
    <location>
        <begin position="199"/>
        <end position="217"/>
    </location>
</feature>
<accession>A0A1J5RQE5</accession>
<proteinExistence type="predicted"/>
<evidence type="ECO:0000256" key="1">
    <source>
        <dbReference type="SAM" id="Phobius"/>
    </source>
</evidence>
<feature type="transmembrane region" description="Helical" evidence="1">
    <location>
        <begin position="256"/>
        <end position="279"/>
    </location>
</feature>
<feature type="transmembrane region" description="Helical" evidence="1">
    <location>
        <begin position="74"/>
        <end position="91"/>
    </location>
</feature>
<feature type="transmembrane region" description="Helical" evidence="1">
    <location>
        <begin position="12"/>
        <end position="35"/>
    </location>
</feature>
<feature type="transmembrane region" description="Helical" evidence="1">
    <location>
        <begin position="97"/>
        <end position="118"/>
    </location>
</feature>
<feature type="transmembrane region" description="Helical" evidence="1">
    <location>
        <begin position="130"/>
        <end position="150"/>
    </location>
</feature>
<dbReference type="Pfam" id="PF05940">
    <property type="entry name" value="NnrS"/>
    <property type="match status" value="1"/>
</dbReference>
<keyword evidence="1" id="KW-1133">Transmembrane helix</keyword>
<gene>
    <name evidence="2" type="ORF">GALL_238120</name>
</gene>
<sequence>MRSGRPAAGNTVFFPLATAYAVFALPASVLAMLGLTKAFPALAAPIGHAHELLFGFALAVVAGNQLGPMTKPRLALLAGSWLMARVTFLMAPDSAAAGLANIAFAALLAAQLAPRLFVAAKKWRNQALPLVLTAICAGDIAFQLAPYAGLAAARQPILITTVLLFALLLLFMGGRLIAPTVAGQFYRQGDKLEARVQPRLEGGLIVAMAIAAGASLFAGSSVFVMLAAAGTAVSGALSAVRLARWRLWALRGRPDLLCLAAGYAWLTVGLLLYGTALATGRYQTAALHIITVGALGTLTLNVMAMTWTLKARQNPSRARMRIGATALIGVAALARVLAVFDYRMLLLIASTAWGSAFALLLVLLVRLRTT</sequence>
<evidence type="ECO:0000313" key="2">
    <source>
        <dbReference type="EMBL" id="OIQ94183.1"/>
    </source>
</evidence>
<keyword evidence="1" id="KW-0812">Transmembrane</keyword>
<dbReference type="AlphaFoldDB" id="A0A1J5RQE5"/>
<name>A0A1J5RQE5_9ZZZZ</name>
<keyword evidence="1" id="KW-0472">Membrane</keyword>
<feature type="transmembrane region" description="Helical" evidence="1">
    <location>
        <begin position="41"/>
        <end position="62"/>
    </location>
</feature>
<feature type="transmembrane region" description="Helical" evidence="1">
    <location>
        <begin position="156"/>
        <end position="178"/>
    </location>
</feature>
<reference evidence="2" key="1">
    <citation type="submission" date="2016-10" db="EMBL/GenBank/DDBJ databases">
        <title>Sequence of Gallionella enrichment culture.</title>
        <authorList>
            <person name="Poehlein A."/>
            <person name="Muehling M."/>
            <person name="Daniel R."/>
        </authorList>
    </citation>
    <scope>NUCLEOTIDE SEQUENCE</scope>
</reference>
<protein>
    <submittedName>
        <fullName evidence="2">NnrS protein</fullName>
    </submittedName>
</protein>
<comment type="caution">
    <text evidence="2">The sequence shown here is derived from an EMBL/GenBank/DDBJ whole genome shotgun (WGS) entry which is preliminary data.</text>
</comment>